<dbReference type="HOGENOM" id="CLU_649345_0_0_1"/>
<name>K1P8F1_MAGGI</name>
<protein>
    <submittedName>
        <fullName evidence="2">Uncharacterized protein</fullName>
    </submittedName>
</protein>
<dbReference type="EMBL" id="JH817065">
    <property type="protein sequence ID" value="EKC19987.1"/>
    <property type="molecule type" value="Genomic_DNA"/>
</dbReference>
<dbReference type="InParanoid" id="K1P8F1"/>
<feature type="compositionally biased region" description="Polar residues" evidence="1">
    <location>
        <begin position="348"/>
        <end position="357"/>
    </location>
</feature>
<organism evidence="2">
    <name type="scientific">Magallana gigas</name>
    <name type="common">Pacific oyster</name>
    <name type="synonym">Crassostrea gigas</name>
    <dbReference type="NCBI Taxonomy" id="29159"/>
    <lineage>
        <taxon>Eukaryota</taxon>
        <taxon>Metazoa</taxon>
        <taxon>Spiralia</taxon>
        <taxon>Lophotrochozoa</taxon>
        <taxon>Mollusca</taxon>
        <taxon>Bivalvia</taxon>
        <taxon>Autobranchia</taxon>
        <taxon>Pteriomorphia</taxon>
        <taxon>Ostreida</taxon>
        <taxon>Ostreoidea</taxon>
        <taxon>Ostreidae</taxon>
        <taxon>Magallana</taxon>
    </lineage>
</organism>
<feature type="region of interest" description="Disordered" evidence="1">
    <location>
        <begin position="334"/>
        <end position="361"/>
    </location>
</feature>
<sequence length="423" mass="48223">MDKQENKGPGLYKEDRIELAAETKNQRMDNTSSILEKQINSEILRQAASKTLSVGVTSLEIFRNRVSKRVKILDVKLSLSYQDNFQTETERLEKQLVRHGKKWSWPVPQGLVNYLRTAVTECWSFRPCCSNQEIPSGIQVRQISSNKPMACLIPVVEHREYNGRQHLKLALLVVGSRGPYCLCATRWRSADKFDFKIHYYEKDETWGQRIKWAARDFLDVDHIITNSTAHQFYFKPERENTFIDLCVGLALKFLVRWSDEIMPWKLEGAREFTEADFDQCNSIEADLLGAQRPRSSVSSLTNQNEGLPEFLESHNLALFSDIAAKLSHVTEYIPPEPEVPRSKLTRRGSGSSYGESNHGSERYIKKEQKYRGSTKKDFKKAGSAIEIRNESDGDDFTSGFVEGCSSGPRSCPGSYVGIESLID</sequence>
<evidence type="ECO:0000256" key="1">
    <source>
        <dbReference type="SAM" id="MobiDB-lite"/>
    </source>
</evidence>
<gene>
    <name evidence="2" type="ORF">CGI_10007164</name>
</gene>
<proteinExistence type="predicted"/>
<reference evidence="2" key="1">
    <citation type="journal article" date="2012" name="Nature">
        <title>The oyster genome reveals stress adaptation and complexity of shell formation.</title>
        <authorList>
            <person name="Zhang G."/>
            <person name="Fang X."/>
            <person name="Guo X."/>
            <person name="Li L."/>
            <person name="Luo R."/>
            <person name="Xu F."/>
            <person name="Yang P."/>
            <person name="Zhang L."/>
            <person name="Wang X."/>
            <person name="Qi H."/>
            <person name="Xiong Z."/>
            <person name="Que H."/>
            <person name="Xie Y."/>
            <person name="Holland P.W."/>
            <person name="Paps J."/>
            <person name="Zhu Y."/>
            <person name="Wu F."/>
            <person name="Chen Y."/>
            <person name="Wang J."/>
            <person name="Peng C."/>
            <person name="Meng J."/>
            <person name="Yang L."/>
            <person name="Liu J."/>
            <person name="Wen B."/>
            <person name="Zhang N."/>
            <person name="Huang Z."/>
            <person name="Zhu Q."/>
            <person name="Feng Y."/>
            <person name="Mount A."/>
            <person name="Hedgecock D."/>
            <person name="Xu Z."/>
            <person name="Liu Y."/>
            <person name="Domazet-Loso T."/>
            <person name="Du Y."/>
            <person name="Sun X."/>
            <person name="Zhang S."/>
            <person name="Liu B."/>
            <person name="Cheng P."/>
            <person name="Jiang X."/>
            <person name="Li J."/>
            <person name="Fan D."/>
            <person name="Wang W."/>
            <person name="Fu W."/>
            <person name="Wang T."/>
            <person name="Wang B."/>
            <person name="Zhang J."/>
            <person name="Peng Z."/>
            <person name="Li Y."/>
            <person name="Li N."/>
            <person name="Wang J."/>
            <person name="Chen M."/>
            <person name="He Y."/>
            <person name="Tan F."/>
            <person name="Song X."/>
            <person name="Zheng Q."/>
            <person name="Huang R."/>
            <person name="Yang H."/>
            <person name="Du X."/>
            <person name="Chen L."/>
            <person name="Yang M."/>
            <person name="Gaffney P.M."/>
            <person name="Wang S."/>
            <person name="Luo L."/>
            <person name="She Z."/>
            <person name="Ming Y."/>
            <person name="Huang W."/>
            <person name="Zhang S."/>
            <person name="Huang B."/>
            <person name="Zhang Y."/>
            <person name="Qu T."/>
            <person name="Ni P."/>
            <person name="Miao G."/>
            <person name="Wang J."/>
            <person name="Wang Q."/>
            <person name="Steinberg C.E."/>
            <person name="Wang H."/>
            <person name="Li N."/>
            <person name="Qian L."/>
            <person name="Zhang G."/>
            <person name="Li Y."/>
            <person name="Yang H."/>
            <person name="Liu X."/>
            <person name="Wang J."/>
            <person name="Yin Y."/>
            <person name="Wang J."/>
        </authorList>
    </citation>
    <scope>NUCLEOTIDE SEQUENCE [LARGE SCALE GENOMIC DNA]</scope>
    <source>
        <strain evidence="2">05x7-T-G4-1.051#20</strain>
    </source>
</reference>
<accession>K1P8F1</accession>
<evidence type="ECO:0000313" key="2">
    <source>
        <dbReference type="EMBL" id="EKC19987.1"/>
    </source>
</evidence>
<dbReference type="AlphaFoldDB" id="K1P8F1"/>